<dbReference type="PANTHER" id="PTHR43685:SF2">
    <property type="entry name" value="GLYCOSYLTRANSFERASE 2-LIKE DOMAIN-CONTAINING PROTEIN"/>
    <property type="match status" value="1"/>
</dbReference>
<dbReference type="InterPro" id="IPR029044">
    <property type="entry name" value="Nucleotide-diphossugar_trans"/>
</dbReference>
<feature type="domain" description="Glycosyltransferase 2-like" evidence="1">
    <location>
        <begin position="9"/>
        <end position="165"/>
    </location>
</feature>
<dbReference type="Proteomes" id="UP000541425">
    <property type="component" value="Unassembled WGS sequence"/>
</dbReference>
<reference evidence="2 3" key="1">
    <citation type="submission" date="2020-08" db="EMBL/GenBank/DDBJ databases">
        <title>Genomic Encyclopedia of Type Strains, Phase IV (KMG-IV): sequencing the most valuable type-strain genomes for metagenomic binning, comparative biology and taxonomic classification.</title>
        <authorList>
            <person name="Goeker M."/>
        </authorList>
    </citation>
    <scope>NUCLEOTIDE SEQUENCE [LARGE SCALE GENOMIC DNA]</scope>
    <source>
        <strain evidence="2 3">DSM 22548</strain>
    </source>
</reference>
<dbReference type="InterPro" id="IPR050834">
    <property type="entry name" value="Glycosyltransf_2"/>
</dbReference>
<organism evidence="2 3">
    <name type="scientific">Alloprevotella rava</name>
    <dbReference type="NCBI Taxonomy" id="671218"/>
    <lineage>
        <taxon>Bacteria</taxon>
        <taxon>Pseudomonadati</taxon>
        <taxon>Bacteroidota</taxon>
        <taxon>Bacteroidia</taxon>
        <taxon>Bacteroidales</taxon>
        <taxon>Prevotellaceae</taxon>
        <taxon>Alloprevotella</taxon>
    </lineage>
</organism>
<keyword evidence="2" id="KW-0808">Transferase</keyword>
<name>A0A7W5UNL3_9BACT</name>
<proteinExistence type="predicted"/>
<dbReference type="PANTHER" id="PTHR43685">
    <property type="entry name" value="GLYCOSYLTRANSFERASE"/>
    <property type="match status" value="1"/>
</dbReference>
<accession>A0A7W5UNL3</accession>
<evidence type="ECO:0000313" key="3">
    <source>
        <dbReference type="Proteomes" id="UP000541425"/>
    </source>
</evidence>
<dbReference type="Gene3D" id="3.90.550.10">
    <property type="entry name" value="Spore Coat Polysaccharide Biosynthesis Protein SpsA, Chain A"/>
    <property type="match status" value="1"/>
</dbReference>
<dbReference type="GO" id="GO:0016740">
    <property type="term" value="F:transferase activity"/>
    <property type="evidence" value="ECO:0007669"/>
    <property type="project" value="UniProtKB-KW"/>
</dbReference>
<dbReference type="Pfam" id="PF00535">
    <property type="entry name" value="Glycos_transf_2"/>
    <property type="match status" value="1"/>
</dbReference>
<dbReference type="CDD" id="cd00761">
    <property type="entry name" value="Glyco_tranf_GTA_type"/>
    <property type="match status" value="1"/>
</dbReference>
<sequence length="271" mass="31623">MPGKKIEISVIIPTYKPKDYIFTCLESLSRQTLSSKKIEIIIVLNGCNEPFYTKINNFIEAHKDSNFILLHTETPGVSNARNIALKRAKGRFITFIDDDDYISDCYLQELLEISDNETIGLCRPIAFYDGENKELSYRITKVFDKYADGKKHNFQIARKFFSGPCMKLIAKDIIQDRQFNTTFKNGEDSLFMFEISDKFRFIKFSSPNAIYYRRYRTNSASTKKRSYKKRIFNASRLILAESKLYFTSFKTYSTKFYFTRILGAIKAIFLG</sequence>
<dbReference type="EMBL" id="JACICA010000006">
    <property type="protein sequence ID" value="MBB3702947.1"/>
    <property type="molecule type" value="Genomic_DNA"/>
</dbReference>
<comment type="caution">
    <text evidence="2">The sequence shown here is derived from an EMBL/GenBank/DDBJ whole genome shotgun (WGS) entry which is preliminary data.</text>
</comment>
<dbReference type="RefSeq" id="WP_183696756.1">
    <property type="nucleotide sequence ID" value="NZ_JACICA010000006.1"/>
</dbReference>
<dbReference type="InterPro" id="IPR001173">
    <property type="entry name" value="Glyco_trans_2-like"/>
</dbReference>
<gene>
    <name evidence="2" type="ORF">FHS60_001420</name>
</gene>
<evidence type="ECO:0000313" key="2">
    <source>
        <dbReference type="EMBL" id="MBB3702947.1"/>
    </source>
</evidence>
<evidence type="ECO:0000259" key="1">
    <source>
        <dbReference type="Pfam" id="PF00535"/>
    </source>
</evidence>
<protein>
    <submittedName>
        <fullName evidence="2">Glycosyltransferase involved in cell wall biosynthesis</fullName>
    </submittedName>
</protein>
<dbReference type="SUPFAM" id="SSF53448">
    <property type="entry name" value="Nucleotide-diphospho-sugar transferases"/>
    <property type="match status" value="1"/>
</dbReference>
<dbReference type="AlphaFoldDB" id="A0A7W5UNL3"/>